<sequence>SRLSEIIEGDILMTDNLRRILNAADKSRNKRDIVTDMVMRWPDGVVPYVLDASLSKQALVAIRKAMREFHKRSCVKFVPRINEQDYIEFEGNLGCFSAIGRQGGKQRISVGEGCEYKGTVMHEMMHALGFFHEQSRTDRDDYVMVLWWNVEPGFEKNFDSYGPDRVDSAEEPYDFDSLMHYDNQAFSKNGENTLQAISDPDRHLGNMDDFSAIDIKQLLKHYPCKAWDRKPVDNGGQRKAEESKCTGMPL</sequence>
<dbReference type="Gene3D" id="3.40.390.10">
    <property type="entry name" value="Collagenase (Catalytic Domain)"/>
    <property type="match status" value="1"/>
</dbReference>
<dbReference type="InterPro" id="IPR034035">
    <property type="entry name" value="Astacin-like_dom"/>
</dbReference>
<organism evidence="5 6">
    <name type="scientific">Porites lobata</name>
    <dbReference type="NCBI Taxonomy" id="104759"/>
    <lineage>
        <taxon>Eukaryota</taxon>
        <taxon>Metazoa</taxon>
        <taxon>Cnidaria</taxon>
        <taxon>Anthozoa</taxon>
        <taxon>Hexacorallia</taxon>
        <taxon>Scleractinia</taxon>
        <taxon>Fungiina</taxon>
        <taxon>Poritidae</taxon>
        <taxon>Porites</taxon>
    </lineage>
</organism>
<name>A0ABN8N111_9CNID</name>
<feature type="binding site" evidence="1">
    <location>
        <position position="132"/>
    </location>
    <ligand>
        <name>Zn(2+)</name>
        <dbReference type="ChEBI" id="CHEBI:29105"/>
        <note>catalytic</note>
    </ligand>
</feature>
<accession>A0ABN8N111</accession>
<dbReference type="InterPro" id="IPR024079">
    <property type="entry name" value="MetalloPept_cat_dom_sf"/>
</dbReference>
<feature type="region of interest" description="Disordered" evidence="3">
    <location>
        <begin position="230"/>
        <end position="250"/>
    </location>
</feature>
<dbReference type="SMART" id="SM00235">
    <property type="entry name" value="ZnMc"/>
    <property type="match status" value="1"/>
</dbReference>
<feature type="active site" evidence="1">
    <location>
        <position position="123"/>
    </location>
</feature>
<keyword evidence="6" id="KW-1185">Reference proteome</keyword>
<dbReference type="EC" id="3.4.24.-" evidence="2"/>
<evidence type="ECO:0000256" key="1">
    <source>
        <dbReference type="PROSITE-ProRule" id="PRU01211"/>
    </source>
</evidence>
<dbReference type="SUPFAM" id="SSF55486">
    <property type="entry name" value="Metalloproteases ('zincins'), catalytic domain"/>
    <property type="match status" value="1"/>
</dbReference>
<dbReference type="CDD" id="cd04280">
    <property type="entry name" value="ZnMc_astacin_like"/>
    <property type="match status" value="1"/>
</dbReference>
<dbReference type="InterPro" id="IPR006026">
    <property type="entry name" value="Peptidase_Metallo"/>
</dbReference>
<keyword evidence="1 2" id="KW-0482">Metalloprotease</keyword>
<feature type="non-terminal residue" evidence="5">
    <location>
        <position position="1"/>
    </location>
</feature>
<dbReference type="PRINTS" id="PR00480">
    <property type="entry name" value="ASTACIN"/>
</dbReference>
<keyword evidence="1 2" id="KW-0862">Zinc</keyword>
<evidence type="ECO:0000313" key="6">
    <source>
        <dbReference type="Proteomes" id="UP001159405"/>
    </source>
</evidence>
<comment type="cofactor">
    <cofactor evidence="1 2">
        <name>Zn(2+)</name>
        <dbReference type="ChEBI" id="CHEBI:29105"/>
    </cofactor>
    <text evidence="1 2">Binds 1 zinc ion per subunit.</text>
</comment>
<protein>
    <recommendedName>
        <fullName evidence="2">Metalloendopeptidase</fullName>
        <ecNumber evidence="2">3.4.24.-</ecNumber>
    </recommendedName>
</protein>
<feature type="domain" description="Peptidase M12A" evidence="4">
    <location>
        <begin position="31"/>
        <end position="225"/>
    </location>
</feature>
<comment type="caution">
    <text evidence="1">Lacks conserved residue(s) required for the propagation of feature annotation.</text>
</comment>
<gene>
    <name evidence="5" type="ORF">PLOB_00042880</name>
</gene>
<feature type="binding site" evidence="1">
    <location>
        <position position="122"/>
    </location>
    <ligand>
        <name>Zn(2+)</name>
        <dbReference type="ChEBI" id="CHEBI:29105"/>
        <note>catalytic</note>
    </ligand>
</feature>
<evidence type="ECO:0000313" key="5">
    <source>
        <dbReference type="EMBL" id="CAH3038972.1"/>
    </source>
</evidence>
<reference evidence="5 6" key="1">
    <citation type="submission" date="2022-05" db="EMBL/GenBank/DDBJ databases">
        <authorList>
            <consortium name="Genoscope - CEA"/>
            <person name="William W."/>
        </authorList>
    </citation>
    <scope>NUCLEOTIDE SEQUENCE [LARGE SCALE GENOMIC DNA]</scope>
</reference>
<feature type="compositionally biased region" description="Basic and acidic residues" evidence="3">
    <location>
        <begin position="230"/>
        <end position="244"/>
    </location>
</feature>
<dbReference type="EMBL" id="CALNXK010000007">
    <property type="protein sequence ID" value="CAH3038972.1"/>
    <property type="molecule type" value="Genomic_DNA"/>
</dbReference>
<feature type="binding site" evidence="1">
    <location>
        <position position="126"/>
    </location>
    <ligand>
        <name>Zn(2+)</name>
        <dbReference type="ChEBI" id="CHEBI:29105"/>
        <note>catalytic</note>
    </ligand>
</feature>
<dbReference type="PANTHER" id="PTHR10127">
    <property type="entry name" value="DISCOIDIN, CUB, EGF, LAMININ , AND ZINC METALLOPROTEASE DOMAIN CONTAINING"/>
    <property type="match status" value="1"/>
</dbReference>
<dbReference type="Proteomes" id="UP001159405">
    <property type="component" value="Unassembled WGS sequence"/>
</dbReference>
<keyword evidence="1 2" id="KW-0645">Protease</keyword>
<dbReference type="Pfam" id="PF01400">
    <property type="entry name" value="Astacin"/>
    <property type="match status" value="1"/>
</dbReference>
<evidence type="ECO:0000259" key="4">
    <source>
        <dbReference type="PROSITE" id="PS51864"/>
    </source>
</evidence>
<proteinExistence type="predicted"/>
<comment type="caution">
    <text evidence="5">The sequence shown here is derived from an EMBL/GenBank/DDBJ whole genome shotgun (WGS) entry which is preliminary data.</text>
</comment>
<keyword evidence="1 2" id="KW-0378">Hydrolase</keyword>
<evidence type="ECO:0000256" key="2">
    <source>
        <dbReference type="RuleBase" id="RU361183"/>
    </source>
</evidence>
<dbReference type="PROSITE" id="PS51864">
    <property type="entry name" value="ASTACIN"/>
    <property type="match status" value="1"/>
</dbReference>
<dbReference type="PANTHER" id="PTHR10127:SF901">
    <property type="entry name" value="METALLOENDOPEPTIDASE"/>
    <property type="match status" value="1"/>
</dbReference>
<keyword evidence="1 2" id="KW-0479">Metal-binding</keyword>
<dbReference type="InterPro" id="IPR001506">
    <property type="entry name" value="Peptidase_M12A"/>
</dbReference>
<evidence type="ECO:0000256" key="3">
    <source>
        <dbReference type="SAM" id="MobiDB-lite"/>
    </source>
</evidence>